<evidence type="ECO:0000256" key="3">
    <source>
        <dbReference type="ARBA" id="ARBA00022840"/>
    </source>
</evidence>
<keyword evidence="3" id="KW-0067">ATP-binding</keyword>
<dbReference type="PANTHER" id="PTHR43392">
    <property type="entry name" value="AAA-TYPE ATPASE FAMILY PROTEIN / ANKYRIN REPEAT FAMILY PROTEIN"/>
    <property type="match status" value="1"/>
</dbReference>
<keyword evidence="6" id="KW-1185">Reference proteome</keyword>
<dbReference type="InterPro" id="IPR003959">
    <property type="entry name" value="ATPase_AAA_core"/>
</dbReference>
<dbReference type="PRINTS" id="PR00819">
    <property type="entry name" value="CBXCFQXSUPER"/>
</dbReference>
<organism evidence="5 6">
    <name type="scientific">Halobacillus seohaensis</name>
    <dbReference type="NCBI Taxonomy" id="447421"/>
    <lineage>
        <taxon>Bacteria</taxon>
        <taxon>Bacillati</taxon>
        <taxon>Bacillota</taxon>
        <taxon>Bacilli</taxon>
        <taxon>Bacillales</taxon>
        <taxon>Bacillaceae</taxon>
        <taxon>Halobacillus</taxon>
    </lineage>
</organism>
<dbReference type="SUPFAM" id="SSF52540">
    <property type="entry name" value="P-loop containing nucleoside triphosphate hydrolases"/>
    <property type="match status" value="2"/>
</dbReference>
<dbReference type="Gene3D" id="1.10.8.60">
    <property type="match status" value="1"/>
</dbReference>
<dbReference type="Pfam" id="PF00004">
    <property type="entry name" value="AAA"/>
    <property type="match status" value="2"/>
</dbReference>
<dbReference type="InterPro" id="IPR027417">
    <property type="entry name" value="P-loop_NTPase"/>
</dbReference>
<sequence length="759" mass="87698">MNTSVLKQWTSLDEEPPISEVEALRFLNSTEIQDKELQAVFYVILAYYRIKRHPQRDKIADQFIDEARTIQPDHKLVRELYESLQMMRAYTNLQHSPLTQWILHETDHSPAKGKKVQSIYSEVELIQEQWNQGLATKTLVDATNSRLKLYQEIYEHLTQLKVILTEAHDSIESRRTDIPVKEVNEGIRQLNYYQDELYGRLPKLLTADGMESPLDSFNQMIGLHDVKFYIKQYYHFLKYQQYRRNFGFSMVDDPGLHMIITGNPGTGKTTIARLLANIYYDLGILETKEVVEVNRSHLVGSYVGQSEENTMNYVKQAVGGVLFIDEAYSLKREGQTGNDYGQAVIDTLVSAMTSKEFGGKFAIILAGYPEEMRQFLWSNPGLRSRFPEQNHIQLPDYQMEELVQIAETIAIENDFFFTKEALRSLETLIDKERVDDSFGNARTIRNLVLKTIFQKGALESWENKQHWLDHMRIESEDLNFQQNVHRSGKSPLERLNNLIGLRNVKEEVRKLSSFVKVQQQRKESGYPIVPIQLHSVFSGNPGTGKTTVADIYADILKDRGLLKRGHVVVVSRSDLVAGYVGQTAIKTKKKIREALGGVLFIDEAYALYNSGRDDFGKEAIETIVDEMTKHNENLVVILAGYKREMNQLIESNPGLSSRFKKYLMFPDYSEDELLEMAIYQTNLYDYHLEEDAQRYLIEKFNNHQIRGNGRFVNNLINESIQYQSLRLMKSDNQAINNLTKSDVLQAWNSVRGENKDEDE</sequence>
<evidence type="ECO:0000256" key="2">
    <source>
        <dbReference type="ARBA" id="ARBA00022741"/>
    </source>
</evidence>
<dbReference type="Proteomes" id="UP001596410">
    <property type="component" value="Unassembled WGS sequence"/>
</dbReference>
<dbReference type="SMART" id="SM00382">
    <property type="entry name" value="AAA"/>
    <property type="match status" value="2"/>
</dbReference>
<name>A0ABW2EDD9_9BACI</name>
<evidence type="ECO:0000313" key="5">
    <source>
        <dbReference type="EMBL" id="MFC7060333.1"/>
    </source>
</evidence>
<dbReference type="EMBL" id="JBHSZV010000004">
    <property type="protein sequence ID" value="MFC7060333.1"/>
    <property type="molecule type" value="Genomic_DNA"/>
</dbReference>
<dbReference type="InterPro" id="IPR050773">
    <property type="entry name" value="CbxX/CfxQ_RuBisCO_ESX"/>
</dbReference>
<dbReference type="InterPro" id="IPR000641">
    <property type="entry name" value="CbxX/CfxQ"/>
</dbReference>
<dbReference type="InterPro" id="IPR041627">
    <property type="entry name" value="AAA_lid_6"/>
</dbReference>
<feature type="domain" description="AAA+ ATPase" evidence="4">
    <location>
        <begin position="531"/>
        <end position="669"/>
    </location>
</feature>
<dbReference type="CDD" id="cd00009">
    <property type="entry name" value="AAA"/>
    <property type="match status" value="2"/>
</dbReference>
<keyword evidence="2" id="KW-0547">Nucleotide-binding</keyword>
<comment type="similarity">
    <text evidence="1">Belongs to the CbxX/CfxQ family.</text>
</comment>
<reference evidence="6" key="1">
    <citation type="journal article" date="2019" name="Int. J. Syst. Evol. Microbiol.">
        <title>The Global Catalogue of Microorganisms (GCM) 10K type strain sequencing project: providing services to taxonomists for standard genome sequencing and annotation.</title>
        <authorList>
            <consortium name="The Broad Institute Genomics Platform"/>
            <consortium name="The Broad Institute Genome Sequencing Center for Infectious Disease"/>
            <person name="Wu L."/>
            <person name="Ma J."/>
        </authorList>
    </citation>
    <scope>NUCLEOTIDE SEQUENCE [LARGE SCALE GENOMIC DNA]</scope>
    <source>
        <strain evidence="6">CGMCC 4.1621</strain>
    </source>
</reference>
<accession>A0ABW2EDD9</accession>
<evidence type="ECO:0000259" key="4">
    <source>
        <dbReference type="SMART" id="SM00382"/>
    </source>
</evidence>
<evidence type="ECO:0000313" key="6">
    <source>
        <dbReference type="Proteomes" id="UP001596410"/>
    </source>
</evidence>
<proteinExistence type="inferred from homology"/>
<dbReference type="Pfam" id="PF17866">
    <property type="entry name" value="AAA_lid_6"/>
    <property type="match status" value="2"/>
</dbReference>
<protein>
    <submittedName>
        <fullName evidence="5">AAA family ATPase</fullName>
    </submittedName>
</protein>
<dbReference type="PANTHER" id="PTHR43392:SF2">
    <property type="entry name" value="AAA-TYPE ATPASE FAMILY PROTEIN _ ANKYRIN REPEAT FAMILY PROTEIN"/>
    <property type="match status" value="1"/>
</dbReference>
<dbReference type="Gene3D" id="3.40.50.300">
    <property type="entry name" value="P-loop containing nucleotide triphosphate hydrolases"/>
    <property type="match status" value="2"/>
</dbReference>
<evidence type="ECO:0000256" key="1">
    <source>
        <dbReference type="ARBA" id="ARBA00010378"/>
    </source>
</evidence>
<dbReference type="InterPro" id="IPR003593">
    <property type="entry name" value="AAA+_ATPase"/>
</dbReference>
<comment type="caution">
    <text evidence="5">The sequence shown here is derived from an EMBL/GenBank/DDBJ whole genome shotgun (WGS) entry which is preliminary data.</text>
</comment>
<feature type="domain" description="AAA+ ATPase" evidence="4">
    <location>
        <begin position="254"/>
        <end position="396"/>
    </location>
</feature>
<gene>
    <name evidence="5" type="ORF">ACFQIC_00420</name>
</gene>
<dbReference type="RefSeq" id="WP_390216890.1">
    <property type="nucleotide sequence ID" value="NZ_JBHSZV010000004.1"/>
</dbReference>